<organism evidence="5 6">
    <name type="scientific">candidate division WS6 bacterium 34_10</name>
    <dbReference type="NCBI Taxonomy" id="1641389"/>
    <lineage>
        <taxon>Bacteria</taxon>
        <taxon>Candidatus Dojkabacteria</taxon>
    </lineage>
</organism>
<dbReference type="GO" id="GO:0016887">
    <property type="term" value="F:ATP hydrolysis activity"/>
    <property type="evidence" value="ECO:0007669"/>
    <property type="project" value="InterPro"/>
</dbReference>
<dbReference type="Gene3D" id="3.40.50.300">
    <property type="entry name" value="P-loop containing nucleotide triphosphate hydrolases"/>
    <property type="match status" value="1"/>
</dbReference>
<dbReference type="InterPro" id="IPR027417">
    <property type="entry name" value="P-loop_NTPase"/>
</dbReference>
<evidence type="ECO:0000259" key="4">
    <source>
        <dbReference type="PROSITE" id="PS50893"/>
    </source>
</evidence>
<dbReference type="PANTHER" id="PTHR24220">
    <property type="entry name" value="IMPORT ATP-BINDING PROTEIN"/>
    <property type="match status" value="1"/>
</dbReference>
<accession>A0A101HI33</accession>
<dbReference type="AlphaFoldDB" id="A0A101HI33"/>
<protein>
    <submittedName>
        <fullName evidence="5">ABC-type antimicrobial peptide transport system, ATPase component</fullName>
    </submittedName>
</protein>
<reference evidence="6" key="1">
    <citation type="journal article" date="2015" name="MBio">
        <title>Genome-Resolved Metagenomic Analysis Reveals Roles for Candidate Phyla and Other Microbial Community Members in Biogeochemical Transformations in Oil Reservoirs.</title>
        <authorList>
            <person name="Hu P."/>
            <person name="Tom L."/>
            <person name="Singh A."/>
            <person name="Thomas B.C."/>
            <person name="Baker B.J."/>
            <person name="Piceno Y.M."/>
            <person name="Andersen G.L."/>
            <person name="Banfield J.F."/>
        </authorList>
    </citation>
    <scope>NUCLEOTIDE SEQUENCE [LARGE SCALE GENOMIC DNA]</scope>
</reference>
<dbReference type="GO" id="GO:0098796">
    <property type="term" value="C:membrane protein complex"/>
    <property type="evidence" value="ECO:0007669"/>
    <property type="project" value="UniProtKB-ARBA"/>
</dbReference>
<dbReference type="EMBL" id="LGGO01000052">
    <property type="protein sequence ID" value="KUK77241.1"/>
    <property type="molecule type" value="Genomic_DNA"/>
</dbReference>
<proteinExistence type="predicted"/>
<dbReference type="PROSITE" id="PS50893">
    <property type="entry name" value="ABC_TRANSPORTER_2"/>
    <property type="match status" value="1"/>
</dbReference>
<dbReference type="InterPro" id="IPR017871">
    <property type="entry name" value="ABC_transporter-like_CS"/>
</dbReference>
<dbReference type="GO" id="GO:0005886">
    <property type="term" value="C:plasma membrane"/>
    <property type="evidence" value="ECO:0007669"/>
    <property type="project" value="TreeGrafter"/>
</dbReference>
<keyword evidence="1" id="KW-0813">Transport</keyword>
<dbReference type="GO" id="GO:0005524">
    <property type="term" value="F:ATP binding"/>
    <property type="evidence" value="ECO:0007669"/>
    <property type="project" value="UniProtKB-KW"/>
</dbReference>
<dbReference type="SUPFAM" id="SSF52540">
    <property type="entry name" value="P-loop containing nucleoside triphosphate hydrolases"/>
    <property type="match status" value="1"/>
</dbReference>
<comment type="caution">
    <text evidence="5">The sequence shown here is derived from an EMBL/GenBank/DDBJ whole genome shotgun (WGS) entry which is preliminary data.</text>
</comment>
<dbReference type="SMART" id="SM00382">
    <property type="entry name" value="AAA"/>
    <property type="match status" value="1"/>
</dbReference>
<dbReference type="InterPro" id="IPR015854">
    <property type="entry name" value="ABC_transpr_LolD-like"/>
</dbReference>
<dbReference type="FunFam" id="3.40.50.300:FF:000032">
    <property type="entry name" value="Export ABC transporter ATP-binding protein"/>
    <property type="match status" value="1"/>
</dbReference>
<gene>
    <name evidence="5" type="ORF">XD93_0458</name>
</gene>
<dbReference type="Proteomes" id="UP000053904">
    <property type="component" value="Unassembled WGS sequence"/>
</dbReference>
<evidence type="ECO:0000256" key="1">
    <source>
        <dbReference type="ARBA" id="ARBA00022448"/>
    </source>
</evidence>
<dbReference type="InterPro" id="IPR003593">
    <property type="entry name" value="AAA+_ATPase"/>
</dbReference>
<keyword evidence="3" id="KW-0067">ATP-binding</keyword>
<keyword evidence="2" id="KW-0547">Nucleotide-binding</keyword>
<dbReference type="CDD" id="cd03255">
    <property type="entry name" value="ABC_MJ0796_LolCDE_FtsE"/>
    <property type="match status" value="1"/>
</dbReference>
<evidence type="ECO:0000313" key="6">
    <source>
        <dbReference type="Proteomes" id="UP000053904"/>
    </source>
</evidence>
<dbReference type="PANTHER" id="PTHR24220:SF86">
    <property type="entry name" value="ABC TRANSPORTER ABCH.1"/>
    <property type="match status" value="1"/>
</dbReference>
<dbReference type="InterPro" id="IPR017911">
    <property type="entry name" value="MacB-like_ATP-bd"/>
</dbReference>
<dbReference type="InterPro" id="IPR003439">
    <property type="entry name" value="ABC_transporter-like_ATP-bd"/>
</dbReference>
<dbReference type="GO" id="GO:0022857">
    <property type="term" value="F:transmembrane transporter activity"/>
    <property type="evidence" value="ECO:0007669"/>
    <property type="project" value="UniProtKB-ARBA"/>
</dbReference>
<sequence length="223" mass="25158">MKNKYIEIKNLVRIYQPSSKVKVDALRGLNIDIQAGEMISIVGSSGSGKSTLLNILGGLDWEYSGDIIVDGKNIREYDQNYYRRYIVGTIFQTFYLIPTLTVEENILLPIKFGKKMSKKEIDMRLEELLEAVGLKDRRKHIPKELSGGQAQRVAIARALIDKPKIVLADEPTGNLDSKTGAQILELLNKLNKEEKTTMIVVTHDMKIADKTERKIKLVDGKNV</sequence>
<evidence type="ECO:0000256" key="2">
    <source>
        <dbReference type="ARBA" id="ARBA00022741"/>
    </source>
</evidence>
<dbReference type="PROSITE" id="PS00211">
    <property type="entry name" value="ABC_TRANSPORTER_1"/>
    <property type="match status" value="1"/>
</dbReference>
<name>A0A101HI33_9BACT</name>
<evidence type="ECO:0000313" key="5">
    <source>
        <dbReference type="EMBL" id="KUK77241.1"/>
    </source>
</evidence>
<evidence type="ECO:0000256" key="3">
    <source>
        <dbReference type="ARBA" id="ARBA00022840"/>
    </source>
</evidence>
<dbReference type="Pfam" id="PF00005">
    <property type="entry name" value="ABC_tran"/>
    <property type="match status" value="1"/>
</dbReference>
<feature type="domain" description="ABC transporter" evidence="4">
    <location>
        <begin position="6"/>
        <end position="223"/>
    </location>
</feature>